<dbReference type="RefSeq" id="XP_066670099.1">
    <property type="nucleotide sequence ID" value="XM_066811176.1"/>
</dbReference>
<comment type="caution">
    <text evidence="2">The sequence shown here is derived from an EMBL/GenBank/DDBJ whole genome shotgun (WGS) entry which is preliminary data.</text>
</comment>
<dbReference type="GeneID" id="92044236"/>
<protein>
    <submittedName>
        <fullName evidence="2">Uncharacterized protein</fullName>
    </submittedName>
</protein>
<feature type="region of interest" description="Disordered" evidence="1">
    <location>
        <begin position="31"/>
        <end position="63"/>
    </location>
</feature>
<gene>
    <name evidence="2" type="ORF">PG997_006861</name>
</gene>
<evidence type="ECO:0000256" key="1">
    <source>
        <dbReference type="SAM" id="MobiDB-lite"/>
    </source>
</evidence>
<sequence>MRSRTPSTSFPDYGHRGLALDVLPDPEALPARLGDFEGGNVGRGEPAAVEGRHLLGSLPPDLT</sequence>
<keyword evidence="3" id="KW-1185">Reference proteome</keyword>
<reference evidence="2 3" key="1">
    <citation type="submission" date="2023-01" db="EMBL/GenBank/DDBJ databases">
        <title>Analysis of 21 Apiospora genomes using comparative genomics revels a genus with tremendous synthesis potential of carbohydrate active enzymes and secondary metabolites.</title>
        <authorList>
            <person name="Sorensen T."/>
        </authorList>
    </citation>
    <scope>NUCLEOTIDE SEQUENCE [LARGE SCALE GENOMIC DNA]</scope>
    <source>
        <strain evidence="2 3">CBS 114990</strain>
    </source>
</reference>
<accession>A0ABR1WPX3</accession>
<dbReference type="Proteomes" id="UP001433268">
    <property type="component" value="Unassembled WGS sequence"/>
</dbReference>
<organism evidence="2 3">
    <name type="scientific">Apiospora hydei</name>
    <dbReference type="NCBI Taxonomy" id="1337664"/>
    <lineage>
        <taxon>Eukaryota</taxon>
        <taxon>Fungi</taxon>
        <taxon>Dikarya</taxon>
        <taxon>Ascomycota</taxon>
        <taxon>Pezizomycotina</taxon>
        <taxon>Sordariomycetes</taxon>
        <taxon>Xylariomycetidae</taxon>
        <taxon>Amphisphaeriales</taxon>
        <taxon>Apiosporaceae</taxon>
        <taxon>Apiospora</taxon>
    </lineage>
</organism>
<evidence type="ECO:0000313" key="2">
    <source>
        <dbReference type="EMBL" id="KAK8085590.1"/>
    </source>
</evidence>
<dbReference type="EMBL" id="JAQQWN010000005">
    <property type="protein sequence ID" value="KAK8085590.1"/>
    <property type="molecule type" value="Genomic_DNA"/>
</dbReference>
<evidence type="ECO:0000313" key="3">
    <source>
        <dbReference type="Proteomes" id="UP001433268"/>
    </source>
</evidence>
<proteinExistence type="predicted"/>
<name>A0ABR1WPX3_9PEZI</name>